<dbReference type="EMBL" id="GL385403">
    <property type="protein sequence ID" value="EJT69704.1"/>
    <property type="molecule type" value="Genomic_DNA"/>
</dbReference>
<feature type="region of interest" description="Disordered" evidence="1">
    <location>
        <begin position="1"/>
        <end position="48"/>
    </location>
</feature>
<gene>
    <name evidence="3" type="primary">20353045</name>
    <name evidence="2" type="ORF">GGTG_12587</name>
</gene>
<dbReference type="VEuPathDB" id="FungiDB:GGTG_12587"/>
<protein>
    <submittedName>
        <fullName evidence="2 3">Uncharacterized protein</fullName>
    </submittedName>
</protein>
<keyword evidence="4" id="KW-1185">Reference proteome</keyword>
<reference evidence="3" key="4">
    <citation type="journal article" date="2015" name="G3 (Bethesda)">
        <title>Genome sequences of three phytopathogenic species of the Magnaporthaceae family of fungi.</title>
        <authorList>
            <person name="Okagaki L.H."/>
            <person name="Nunes C.C."/>
            <person name="Sailsbery J."/>
            <person name="Clay B."/>
            <person name="Brown D."/>
            <person name="John T."/>
            <person name="Oh Y."/>
            <person name="Young N."/>
            <person name="Fitzgerald M."/>
            <person name="Haas B.J."/>
            <person name="Zeng Q."/>
            <person name="Young S."/>
            <person name="Adiconis X."/>
            <person name="Fan L."/>
            <person name="Levin J.Z."/>
            <person name="Mitchell T.K."/>
            <person name="Okubara P.A."/>
            <person name="Farman M.L."/>
            <person name="Kohn L.M."/>
            <person name="Birren B."/>
            <person name="Ma L.-J."/>
            <person name="Dean R.A."/>
        </authorList>
    </citation>
    <scope>NUCLEOTIDE SEQUENCE</scope>
    <source>
        <strain evidence="3">R3-111a-1</strain>
    </source>
</reference>
<name>J3PGG2_GAET3</name>
<sequence length="167" mass="18858">MEERRTGGLERDCPRRGGKDRSPRGARGRVEARAAGRRAADHHSGWTAREETSWRHWPIRRRATMQRPALPWPLRVRANWYAQRNPSKSPDLAPQRRSAPIRLTSRLQKEQLAINCRKRYVDCGRPSSCPCSCVALLGADLGWQDPSEAWQPTDGGLDGGVAQNKVD</sequence>
<proteinExistence type="predicted"/>
<dbReference type="HOGENOM" id="CLU_1594652_0_0_1"/>
<evidence type="ECO:0000256" key="1">
    <source>
        <dbReference type="SAM" id="MobiDB-lite"/>
    </source>
</evidence>
<dbReference type="EnsemblFungi" id="EJT69704">
    <property type="protein sequence ID" value="EJT69704"/>
    <property type="gene ID" value="GGTG_12587"/>
</dbReference>
<evidence type="ECO:0000313" key="2">
    <source>
        <dbReference type="EMBL" id="EJT69704.1"/>
    </source>
</evidence>
<dbReference type="Proteomes" id="UP000006039">
    <property type="component" value="Unassembled WGS sequence"/>
</dbReference>
<accession>J3PGG2</accession>
<reference evidence="2" key="2">
    <citation type="submission" date="2010-07" db="EMBL/GenBank/DDBJ databases">
        <authorList>
            <consortium name="The Broad Institute Genome Sequencing Platform"/>
            <consortium name="Broad Institute Genome Sequencing Center for Infectious Disease"/>
            <person name="Ma L.-J."/>
            <person name="Dead R."/>
            <person name="Young S."/>
            <person name="Zeng Q."/>
            <person name="Koehrsen M."/>
            <person name="Alvarado L."/>
            <person name="Berlin A."/>
            <person name="Chapman S.B."/>
            <person name="Chen Z."/>
            <person name="Freedman E."/>
            <person name="Gellesch M."/>
            <person name="Goldberg J."/>
            <person name="Griggs A."/>
            <person name="Gujja S."/>
            <person name="Heilman E.R."/>
            <person name="Heiman D."/>
            <person name="Hepburn T."/>
            <person name="Howarth C."/>
            <person name="Jen D."/>
            <person name="Larson L."/>
            <person name="Mehta T."/>
            <person name="Neiman D."/>
            <person name="Pearson M."/>
            <person name="Roberts A."/>
            <person name="Saif S."/>
            <person name="Shea T."/>
            <person name="Shenoy N."/>
            <person name="Sisk P."/>
            <person name="Stolte C."/>
            <person name="Sykes S."/>
            <person name="Walk T."/>
            <person name="White J."/>
            <person name="Yandava C."/>
            <person name="Haas B."/>
            <person name="Nusbaum C."/>
            <person name="Birren B."/>
        </authorList>
    </citation>
    <scope>NUCLEOTIDE SEQUENCE</scope>
    <source>
        <strain evidence="2">R3-111a-1</strain>
    </source>
</reference>
<organism evidence="2">
    <name type="scientific">Gaeumannomyces tritici (strain R3-111a-1)</name>
    <name type="common">Wheat and barley take-all root rot fungus</name>
    <name type="synonym">Gaeumannomyces graminis var. tritici</name>
    <dbReference type="NCBI Taxonomy" id="644352"/>
    <lineage>
        <taxon>Eukaryota</taxon>
        <taxon>Fungi</taxon>
        <taxon>Dikarya</taxon>
        <taxon>Ascomycota</taxon>
        <taxon>Pezizomycotina</taxon>
        <taxon>Sordariomycetes</taxon>
        <taxon>Sordariomycetidae</taxon>
        <taxon>Magnaporthales</taxon>
        <taxon>Magnaporthaceae</taxon>
        <taxon>Gaeumannomyces</taxon>
    </lineage>
</organism>
<reference evidence="4" key="1">
    <citation type="submission" date="2010-07" db="EMBL/GenBank/DDBJ databases">
        <title>The genome sequence of Gaeumannomyces graminis var. tritici strain R3-111a-1.</title>
        <authorList>
            <consortium name="The Broad Institute Genome Sequencing Platform"/>
            <person name="Ma L.-J."/>
            <person name="Dead R."/>
            <person name="Young S."/>
            <person name="Zeng Q."/>
            <person name="Koehrsen M."/>
            <person name="Alvarado L."/>
            <person name="Berlin A."/>
            <person name="Chapman S.B."/>
            <person name="Chen Z."/>
            <person name="Freedman E."/>
            <person name="Gellesch M."/>
            <person name="Goldberg J."/>
            <person name="Griggs A."/>
            <person name="Gujja S."/>
            <person name="Heilman E.R."/>
            <person name="Heiman D."/>
            <person name="Hepburn T."/>
            <person name="Howarth C."/>
            <person name="Jen D."/>
            <person name="Larson L."/>
            <person name="Mehta T."/>
            <person name="Neiman D."/>
            <person name="Pearson M."/>
            <person name="Roberts A."/>
            <person name="Saif S."/>
            <person name="Shea T."/>
            <person name="Shenoy N."/>
            <person name="Sisk P."/>
            <person name="Stolte C."/>
            <person name="Sykes S."/>
            <person name="Walk T."/>
            <person name="White J."/>
            <person name="Yandava C."/>
            <person name="Haas B."/>
            <person name="Nusbaum C."/>
            <person name="Birren B."/>
        </authorList>
    </citation>
    <scope>NUCLEOTIDE SEQUENCE [LARGE SCALE GENOMIC DNA]</scope>
    <source>
        <strain evidence="4">R3-111a-1</strain>
    </source>
</reference>
<reference evidence="2" key="3">
    <citation type="submission" date="2010-09" db="EMBL/GenBank/DDBJ databases">
        <title>Annotation of Gaeumannomyces graminis var. tritici R3-111a-1.</title>
        <authorList>
            <consortium name="The Broad Institute Genome Sequencing Platform"/>
            <person name="Ma L.-J."/>
            <person name="Dead R."/>
            <person name="Young S.K."/>
            <person name="Zeng Q."/>
            <person name="Gargeya S."/>
            <person name="Fitzgerald M."/>
            <person name="Haas B."/>
            <person name="Abouelleil A."/>
            <person name="Alvarado L."/>
            <person name="Arachchi H.M."/>
            <person name="Berlin A."/>
            <person name="Brown A."/>
            <person name="Chapman S.B."/>
            <person name="Chen Z."/>
            <person name="Dunbar C."/>
            <person name="Freedman E."/>
            <person name="Gearin G."/>
            <person name="Gellesch M."/>
            <person name="Goldberg J."/>
            <person name="Griggs A."/>
            <person name="Gujja S."/>
            <person name="Heiman D."/>
            <person name="Howarth C."/>
            <person name="Larson L."/>
            <person name="Lui A."/>
            <person name="MacDonald P.J.P."/>
            <person name="Mehta T."/>
            <person name="Montmayeur A."/>
            <person name="Murphy C."/>
            <person name="Neiman D."/>
            <person name="Pearson M."/>
            <person name="Priest M."/>
            <person name="Roberts A."/>
            <person name="Saif S."/>
            <person name="Shea T."/>
            <person name="Shenoy N."/>
            <person name="Sisk P."/>
            <person name="Stolte C."/>
            <person name="Sykes S."/>
            <person name="Yandava C."/>
            <person name="Wortman J."/>
            <person name="Nusbaum C."/>
            <person name="Birren B."/>
        </authorList>
    </citation>
    <scope>NUCLEOTIDE SEQUENCE</scope>
    <source>
        <strain evidence="2">R3-111a-1</strain>
    </source>
</reference>
<dbReference type="AlphaFoldDB" id="J3PGG2"/>
<reference evidence="3" key="5">
    <citation type="submission" date="2018-04" db="UniProtKB">
        <authorList>
            <consortium name="EnsemblFungi"/>
        </authorList>
    </citation>
    <scope>IDENTIFICATION</scope>
    <source>
        <strain evidence="3">R3-111a-1</strain>
    </source>
</reference>
<evidence type="ECO:0000313" key="3">
    <source>
        <dbReference type="EnsemblFungi" id="EJT69704"/>
    </source>
</evidence>
<dbReference type="GeneID" id="20353045"/>
<feature type="region of interest" description="Disordered" evidence="1">
    <location>
        <begin position="147"/>
        <end position="167"/>
    </location>
</feature>
<dbReference type="RefSeq" id="XP_009228752.1">
    <property type="nucleotide sequence ID" value="XM_009230488.1"/>
</dbReference>
<evidence type="ECO:0000313" key="4">
    <source>
        <dbReference type="Proteomes" id="UP000006039"/>
    </source>
</evidence>